<comment type="caution">
    <text evidence="1">The sequence shown here is derived from an EMBL/GenBank/DDBJ whole genome shotgun (WGS) entry which is preliminary data.</text>
</comment>
<dbReference type="EMBL" id="MHLV01000002">
    <property type="protein sequence ID" value="OGZ18128.1"/>
    <property type="molecule type" value="Genomic_DNA"/>
</dbReference>
<dbReference type="STRING" id="1801660.A2Z78_01370"/>
<sequence length="184" mass="20502">MRKNGYTLIEVLVALTIFTVVIAAPTGFFVSALKGQQKVLASQEVYDNISYTLEYISRALRMARKDLTGSCITENMNYVTTADGNGIKFKNYDGDCQEFYLDIEDNRLKETSDAKGVGIPLTARNIEVVSFTIEGEGTWSQDDGFQPKITLLLEIKGKRGALPELQPIMKIQTSVSQRQLDIGY</sequence>
<organism evidence="1 2">
    <name type="scientific">Candidatus Nealsonbacteria bacterium RBG_13_36_15</name>
    <dbReference type="NCBI Taxonomy" id="1801660"/>
    <lineage>
        <taxon>Bacteria</taxon>
        <taxon>Candidatus Nealsoniibacteriota</taxon>
    </lineage>
</organism>
<dbReference type="NCBIfam" id="TIGR02532">
    <property type="entry name" value="IV_pilin_GFxxxE"/>
    <property type="match status" value="1"/>
</dbReference>
<evidence type="ECO:0000313" key="1">
    <source>
        <dbReference type="EMBL" id="OGZ18128.1"/>
    </source>
</evidence>
<proteinExistence type="predicted"/>
<dbReference type="Proteomes" id="UP000176752">
    <property type="component" value="Unassembled WGS sequence"/>
</dbReference>
<accession>A0A1G2DYX9</accession>
<protein>
    <submittedName>
        <fullName evidence="1">Uncharacterized protein</fullName>
    </submittedName>
</protein>
<dbReference type="Pfam" id="PF07963">
    <property type="entry name" value="N_methyl"/>
    <property type="match status" value="1"/>
</dbReference>
<reference evidence="1 2" key="1">
    <citation type="journal article" date="2016" name="Nat. Commun.">
        <title>Thousands of microbial genomes shed light on interconnected biogeochemical processes in an aquifer system.</title>
        <authorList>
            <person name="Anantharaman K."/>
            <person name="Brown C.T."/>
            <person name="Hug L.A."/>
            <person name="Sharon I."/>
            <person name="Castelle C.J."/>
            <person name="Probst A.J."/>
            <person name="Thomas B.C."/>
            <person name="Singh A."/>
            <person name="Wilkins M.J."/>
            <person name="Karaoz U."/>
            <person name="Brodie E.L."/>
            <person name="Williams K.H."/>
            <person name="Hubbard S.S."/>
            <person name="Banfield J.F."/>
        </authorList>
    </citation>
    <scope>NUCLEOTIDE SEQUENCE [LARGE SCALE GENOMIC DNA]</scope>
</reference>
<dbReference type="InterPro" id="IPR012902">
    <property type="entry name" value="N_methyl_site"/>
</dbReference>
<dbReference type="AlphaFoldDB" id="A0A1G2DYX9"/>
<evidence type="ECO:0000313" key="2">
    <source>
        <dbReference type="Proteomes" id="UP000176752"/>
    </source>
</evidence>
<name>A0A1G2DYX9_9BACT</name>
<gene>
    <name evidence="1" type="ORF">A2Z78_01370</name>
</gene>